<keyword evidence="5 6" id="KW-0472">Membrane</keyword>
<reference evidence="7 8" key="1">
    <citation type="submission" date="2019-07" db="EMBL/GenBank/DDBJ databases">
        <title>Finished genome of Venturia effusa.</title>
        <authorList>
            <person name="Young C.A."/>
            <person name="Cox M.P."/>
            <person name="Ganley A.R.D."/>
            <person name="David W.J."/>
        </authorList>
    </citation>
    <scope>NUCLEOTIDE SEQUENCE [LARGE SCALE GENOMIC DNA]</scope>
    <source>
        <strain evidence="8">albino</strain>
    </source>
</reference>
<keyword evidence="2" id="KW-0813">Transport</keyword>
<evidence type="ECO:0000313" key="8">
    <source>
        <dbReference type="Proteomes" id="UP000316270"/>
    </source>
</evidence>
<keyword evidence="4 6" id="KW-1133">Transmembrane helix</keyword>
<comment type="subcellular location">
    <subcellularLocation>
        <location evidence="1">Membrane</location>
        <topology evidence="1">Multi-pass membrane protein</topology>
    </subcellularLocation>
</comment>
<dbReference type="AlphaFoldDB" id="A0A517KZA8"/>
<name>A0A517KZA8_9PEZI</name>
<keyword evidence="8" id="KW-1185">Reference proteome</keyword>
<accession>A0A517KZA8</accession>
<dbReference type="SUPFAM" id="SSF103473">
    <property type="entry name" value="MFS general substrate transporter"/>
    <property type="match status" value="1"/>
</dbReference>
<evidence type="ECO:0000256" key="2">
    <source>
        <dbReference type="ARBA" id="ARBA00022448"/>
    </source>
</evidence>
<feature type="transmembrane region" description="Helical" evidence="6">
    <location>
        <begin position="86"/>
        <end position="106"/>
    </location>
</feature>
<organism evidence="7 8">
    <name type="scientific">Venturia effusa</name>
    <dbReference type="NCBI Taxonomy" id="50376"/>
    <lineage>
        <taxon>Eukaryota</taxon>
        <taxon>Fungi</taxon>
        <taxon>Dikarya</taxon>
        <taxon>Ascomycota</taxon>
        <taxon>Pezizomycotina</taxon>
        <taxon>Dothideomycetes</taxon>
        <taxon>Pleosporomycetidae</taxon>
        <taxon>Venturiales</taxon>
        <taxon>Venturiaceae</taxon>
        <taxon>Venturia</taxon>
    </lineage>
</organism>
<dbReference type="GO" id="GO:0016020">
    <property type="term" value="C:membrane"/>
    <property type="evidence" value="ECO:0007669"/>
    <property type="project" value="UniProtKB-SubCell"/>
</dbReference>
<gene>
    <name evidence="7" type="ORF">FKW77_003868</name>
</gene>
<evidence type="ECO:0000313" key="7">
    <source>
        <dbReference type="EMBL" id="QDS68712.1"/>
    </source>
</evidence>
<dbReference type="OrthoDB" id="6730379at2759"/>
<dbReference type="Proteomes" id="UP000316270">
    <property type="component" value="Chromosome 2"/>
</dbReference>
<dbReference type="InterPro" id="IPR036259">
    <property type="entry name" value="MFS_trans_sf"/>
</dbReference>
<evidence type="ECO:0000256" key="1">
    <source>
        <dbReference type="ARBA" id="ARBA00004141"/>
    </source>
</evidence>
<evidence type="ECO:0000256" key="6">
    <source>
        <dbReference type="SAM" id="Phobius"/>
    </source>
</evidence>
<feature type="transmembrane region" description="Helical" evidence="6">
    <location>
        <begin position="27"/>
        <end position="46"/>
    </location>
</feature>
<evidence type="ECO:0000256" key="5">
    <source>
        <dbReference type="ARBA" id="ARBA00023136"/>
    </source>
</evidence>
<proteinExistence type="predicted"/>
<keyword evidence="3 6" id="KW-0812">Transmembrane</keyword>
<dbReference type="GO" id="GO:0022857">
    <property type="term" value="F:transmembrane transporter activity"/>
    <property type="evidence" value="ECO:0007669"/>
    <property type="project" value="TreeGrafter"/>
</dbReference>
<dbReference type="PANTHER" id="PTHR43791:SF35">
    <property type="entry name" value="MAJOR FACILITATOR SUPERFAMILY (MFS) PROFILE DOMAIN-CONTAINING PROTEIN"/>
    <property type="match status" value="1"/>
</dbReference>
<feature type="transmembrane region" description="Helical" evidence="6">
    <location>
        <begin position="52"/>
        <end position="74"/>
    </location>
</feature>
<sequence>MPAGFVSGTIELLAPFIAYKVPRARTYIIFVCECGTIMASLLLWQLPRSAKGGLLFGVYFLASFGGAYAVMMGLQIANTAGYTKRSVTSSGLFVGYCLGNILGPFLFKVKDAPEYAPGFIACVSTSCAAAVLSMVYRVYCIWENKRRDRTGTAEAFDHAYEDDLTDRKNPQFRYIY</sequence>
<evidence type="ECO:0000256" key="4">
    <source>
        <dbReference type="ARBA" id="ARBA00022989"/>
    </source>
</evidence>
<evidence type="ECO:0008006" key="9">
    <source>
        <dbReference type="Google" id="ProtNLM"/>
    </source>
</evidence>
<dbReference type="EMBL" id="CP042186">
    <property type="protein sequence ID" value="QDS68712.1"/>
    <property type="molecule type" value="Genomic_DNA"/>
</dbReference>
<dbReference type="PANTHER" id="PTHR43791">
    <property type="entry name" value="PERMEASE-RELATED"/>
    <property type="match status" value="1"/>
</dbReference>
<protein>
    <recommendedName>
        <fullName evidence="9">Major facilitator superfamily (MFS) profile domain-containing protein</fullName>
    </recommendedName>
</protein>
<evidence type="ECO:0000256" key="3">
    <source>
        <dbReference type="ARBA" id="ARBA00022692"/>
    </source>
</evidence>
<feature type="transmembrane region" description="Helical" evidence="6">
    <location>
        <begin position="118"/>
        <end position="139"/>
    </location>
</feature>